<dbReference type="Proteomes" id="UP000320475">
    <property type="component" value="Unassembled WGS sequence"/>
</dbReference>
<sequence>MPCVEFKEFKFLPLDQNSNTREVTGIWGWSLYTPESLPLMKQVCSNSVKVNIDDCYGKTYLSLSFSSYGPCFACRVSSTSSNGIAIELTSVGDKVHTCHPMRRDVSTSSTNHETLQTGWHVC</sequence>
<gene>
    <name evidence="1" type="ORF">SeLEV6574_g08387</name>
</gene>
<dbReference type="EMBL" id="QEAM01000898">
    <property type="protein sequence ID" value="TPX33293.1"/>
    <property type="molecule type" value="Genomic_DNA"/>
</dbReference>
<proteinExistence type="predicted"/>
<evidence type="ECO:0000313" key="1">
    <source>
        <dbReference type="EMBL" id="TPX33293.1"/>
    </source>
</evidence>
<dbReference type="AlphaFoldDB" id="A0A507C6Y0"/>
<name>A0A507C6Y0_9FUNG</name>
<reference evidence="1 2" key="1">
    <citation type="journal article" date="2019" name="Sci. Rep.">
        <title>Comparative genomics of chytrid fungi reveal insights into the obligate biotrophic and pathogenic lifestyle of Synchytrium endobioticum.</title>
        <authorList>
            <person name="van de Vossenberg B.T.L.H."/>
            <person name="Warris S."/>
            <person name="Nguyen H.D.T."/>
            <person name="van Gent-Pelzer M.P.E."/>
            <person name="Joly D.L."/>
            <person name="van de Geest H.C."/>
            <person name="Bonants P.J.M."/>
            <person name="Smith D.S."/>
            <person name="Levesque C.A."/>
            <person name="van der Lee T.A.J."/>
        </authorList>
    </citation>
    <scope>NUCLEOTIDE SEQUENCE [LARGE SCALE GENOMIC DNA]</scope>
    <source>
        <strain evidence="1 2">LEV6574</strain>
    </source>
</reference>
<organism evidence="1 2">
    <name type="scientific">Synchytrium endobioticum</name>
    <dbReference type="NCBI Taxonomy" id="286115"/>
    <lineage>
        <taxon>Eukaryota</taxon>
        <taxon>Fungi</taxon>
        <taxon>Fungi incertae sedis</taxon>
        <taxon>Chytridiomycota</taxon>
        <taxon>Chytridiomycota incertae sedis</taxon>
        <taxon>Chytridiomycetes</taxon>
        <taxon>Synchytriales</taxon>
        <taxon>Synchytriaceae</taxon>
        <taxon>Synchytrium</taxon>
    </lineage>
</organism>
<comment type="caution">
    <text evidence="1">The sequence shown here is derived from an EMBL/GenBank/DDBJ whole genome shotgun (WGS) entry which is preliminary data.</text>
</comment>
<dbReference type="VEuPathDB" id="FungiDB:SeMB42_g07930"/>
<evidence type="ECO:0000313" key="2">
    <source>
        <dbReference type="Proteomes" id="UP000320475"/>
    </source>
</evidence>
<accession>A0A507C6Y0</accession>
<protein>
    <submittedName>
        <fullName evidence="1">Uncharacterized protein</fullName>
    </submittedName>
</protein>